<gene>
    <name evidence="5" type="ORF">EHF33_18470</name>
</gene>
<dbReference type="PANTHER" id="PTHR30483">
    <property type="entry name" value="LEUCINE-SPECIFIC-BINDING PROTEIN"/>
    <property type="match status" value="1"/>
</dbReference>
<keyword evidence="5" id="KW-0614">Plasmid</keyword>
<evidence type="ECO:0000313" key="5">
    <source>
        <dbReference type="EMBL" id="AZI44898.1"/>
    </source>
</evidence>
<evidence type="ECO:0000256" key="2">
    <source>
        <dbReference type="ARBA" id="ARBA00022729"/>
    </source>
</evidence>
<accession>A0A3G8YI06</accession>
<keyword evidence="2 3" id="KW-0732">Signal</keyword>
<feature type="signal peptide" evidence="3">
    <location>
        <begin position="1"/>
        <end position="24"/>
    </location>
</feature>
<evidence type="ECO:0000256" key="1">
    <source>
        <dbReference type="ARBA" id="ARBA00010062"/>
    </source>
</evidence>
<dbReference type="RefSeq" id="WP_124874980.1">
    <property type="nucleotide sequence ID" value="NZ_CP034186.1"/>
</dbReference>
<geneLocation type="plasmid" evidence="5 6">
    <name>unnamed2</name>
</geneLocation>
<dbReference type="InterPro" id="IPR028081">
    <property type="entry name" value="Leu-bd"/>
</dbReference>
<feature type="chain" id="PRO_5018288447" evidence="3">
    <location>
        <begin position="25"/>
        <end position="390"/>
    </location>
</feature>
<protein>
    <submittedName>
        <fullName evidence="5">Amino acid ABC transporter substrate-binding protein</fullName>
    </submittedName>
</protein>
<evidence type="ECO:0000256" key="3">
    <source>
        <dbReference type="SAM" id="SignalP"/>
    </source>
</evidence>
<evidence type="ECO:0000313" key="6">
    <source>
        <dbReference type="Proteomes" id="UP000276417"/>
    </source>
</evidence>
<dbReference type="OrthoDB" id="9783240at2"/>
<feature type="domain" description="Leucine-binding protein" evidence="4">
    <location>
        <begin position="29"/>
        <end position="372"/>
    </location>
</feature>
<keyword evidence="6" id="KW-1185">Reference proteome</keyword>
<dbReference type="Proteomes" id="UP000276417">
    <property type="component" value="Plasmid unnamed2"/>
</dbReference>
<sequence>MNKNFTRWLLTAGIATLPLTVALAQGKTPIKIGGAFNLTGALSSLDAPAANGAKLAIKEINAAGGVLGRPLELVVYDGKSDAATITNVASQLISSAKVRAIVGFTDSDSALALGPIAQKAGVPFVTAGATSPQLPTQIGDTMFLAPFGDNVQAAVGAEFAYKNLKGKTAYLLVDRSAEYTTLLAKYFKDAYLKAGGKITLEDSYKSGDKNFGAQITRLRALAQKPDVLYIAALPDDIGTLVKQVRQAGILSPIVGGDGYDTPLLVQVGGTSANNVYFTTHALISPKSTPAVKKFMAGYQKDFGKEPENAFAALGYDSVYLVADAIKRAGSDEPAKIKAALATTKNLKTVTGTITYAPGSRVPQKGVTVIGVKNKELTLAAEMTPNYVPKP</sequence>
<evidence type="ECO:0000259" key="4">
    <source>
        <dbReference type="Pfam" id="PF13458"/>
    </source>
</evidence>
<dbReference type="AlphaFoldDB" id="A0A3G8YI06"/>
<name>A0A3G8YI06_9DEIO</name>
<dbReference type="PANTHER" id="PTHR30483:SF6">
    <property type="entry name" value="PERIPLASMIC BINDING PROTEIN OF ABC TRANSPORTER FOR NATURAL AMINO ACIDS"/>
    <property type="match status" value="1"/>
</dbReference>
<dbReference type="InterPro" id="IPR051010">
    <property type="entry name" value="BCAA_transport"/>
</dbReference>
<dbReference type="KEGG" id="dph:EHF33_18470"/>
<proteinExistence type="inferred from homology"/>
<dbReference type="Pfam" id="PF13458">
    <property type="entry name" value="Peripla_BP_6"/>
    <property type="match status" value="1"/>
</dbReference>
<dbReference type="CDD" id="cd06347">
    <property type="entry name" value="PBP1_ABC_LivK_ligand_binding-like"/>
    <property type="match status" value="1"/>
</dbReference>
<reference evidence="5 6" key="1">
    <citation type="submission" date="2018-11" db="EMBL/GenBank/DDBJ databases">
        <title>Deinococcus shelandsis sp. nov., isolated from South Shetland Islands soil of Antarctica.</title>
        <authorList>
            <person name="Tian J."/>
        </authorList>
    </citation>
    <scope>NUCLEOTIDE SEQUENCE [LARGE SCALE GENOMIC DNA]</scope>
    <source>
        <strain evidence="5 6">S14-83T</strain>
        <plasmid evidence="5 6">unnamed2</plasmid>
    </source>
</reference>
<organism evidence="5 6">
    <name type="scientific">Deinococcus psychrotolerans</name>
    <dbReference type="NCBI Taxonomy" id="2489213"/>
    <lineage>
        <taxon>Bacteria</taxon>
        <taxon>Thermotogati</taxon>
        <taxon>Deinococcota</taxon>
        <taxon>Deinococci</taxon>
        <taxon>Deinococcales</taxon>
        <taxon>Deinococcaceae</taxon>
        <taxon>Deinococcus</taxon>
    </lineage>
</organism>
<dbReference type="Gene3D" id="3.40.50.2300">
    <property type="match status" value="2"/>
</dbReference>
<dbReference type="InterPro" id="IPR028082">
    <property type="entry name" value="Peripla_BP_I"/>
</dbReference>
<comment type="similarity">
    <text evidence="1">Belongs to the leucine-binding protein family.</text>
</comment>
<dbReference type="EMBL" id="CP034186">
    <property type="protein sequence ID" value="AZI44898.1"/>
    <property type="molecule type" value="Genomic_DNA"/>
</dbReference>
<dbReference type="SUPFAM" id="SSF53822">
    <property type="entry name" value="Periplasmic binding protein-like I"/>
    <property type="match status" value="1"/>
</dbReference>